<dbReference type="GO" id="GO:0043565">
    <property type="term" value="F:sequence-specific DNA binding"/>
    <property type="evidence" value="ECO:0007669"/>
    <property type="project" value="InterPro"/>
</dbReference>
<dbReference type="InterPro" id="IPR002197">
    <property type="entry name" value="HTH_Fis"/>
</dbReference>
<dbReference type="AlphaFoldDB" id="Q4JIR5"/>
<evidence type="ECO:0000259" key="1">
    <source>
        <dbReference type="Pfam" id="PF02954"/>
    </source>
</evidence>
<proteinExistence type="predicted"/>
<organism evidence="2">
    <name type="scientific">uncultured bacterium BAC-L1N9</name>
    <dbReference type="NCBI Taxonomy" id="333371"/>
    <lineage>
        <taxon>Bacteria</taxon>
        <taxon>environmental samples</taxon>
    </lineage>
</organism>
<accession>Q4JIR5</accession>
<feature type="domain" description="DNA binding HTH" evidence="1">
    <location>
        <begin position="94"/>
        <end position="135"/>
    </location>
</feature>
<dbReference type="Gene3D" id="1.10.10.60">
    <property type="entry name" value="Homeodomain-like"/>
    <property type="match status" value="1"/>
</dbReference>
<reference evidence="2" key="1">
    <citation type="journal article" date="2005" name="Appl. Environ. Microbiol.">
        <title>Highly divergent genes for methanopterin-linked C1 transfer reactions in Lake Washington, assessed via metagenomic analysis and mRNA detection.</title>
        <authorList>
            <person name="Kalyuzhnaya M.G."/>
            <person name="Bowerman S."/>
            <person name="Nercessian O."/>
            <person name="Lidstrom M.E."/>
            <person name="Chistoserdova L."/>
        </authorList>
    </citation>
    <scope>NUCLEOTIDE SEQUENCE</scope>
</reference>
<evidence type="ECO:0000313" key="2">
    <source>
        <dbReference type="EMBL" id="AAY89247.1"/>
    </source>
</evidence>
<sequence>MPDALNPPSVFSPLAKALLDGFSEGVVVFDPQGKVVYANSQAREALASLLEPSDDAQSLMPRLAAMGGRLRPIRVGSLELGEAMFIPGLEGPTTLADRERDAIVRSLDSHGWKLAETAKHLGISRTTLWRRLKAYGLHRDGRSRWGGTKPGVEQSA</sequence>
<name>Q4JIR5_9BACT</name>
<dbReference type="SUPFAM" id="SSF46689">
    <property type="entry name" value="Homeodomain-like"/>
    <property type="match status" value="1"/>
</dbReference>
<dbReference type="Pfam" id="PF02954">
    <property type="entry name" value="HTH_8"/>
    <property type="match status" value="1"/>
</dbReference>
<protein>
    <recommendedName>
        <fullName evidence="1">DNA binding HTH domain-containing protein</fullName>
    </recommendedName>
</protein>
<dbReference type="InterPro" id="IPR009057">
    <property type="entry name" value="Homeodomain-like_sf"/>
</dbReference>
<dbReference type="PRINTS" id="PR01590">
    <property type="entry name" value="HTHFIS"/>
</dbReference>
<reference evidence="2" key="2">
    <citation type="journal article" date="2005" name="J. Bacteriol.">
        <title>MtdC, a novel class of methylene tetrahydromethanopterin dehydrogenases.</title>
        <authorList>
            <person name="Vorholt J.A."/>
            <person name="Kalyuzhnaya M.G."/>
            <person name="Hagemeier C.H."/>
            <person name="Lidstrom M.E."/>
            <person name="Chistoserdova L."/>
        </authorList>
    </citation>
    <scope>NUCLEOTIDE SEQUENCE</scope>
</reference>
<dbReference type="EMBL" id="DQ084248">
    <property type="protein sequence ID" value="AAY89247.1"/>
    <property type="molecule type" value="Genomic_DNA"/>
</dbReference>